<comment type="function">
    <text evidence="1">DNA helicase participates in several chromatin remodeling complexes, including the SWR1 and the INO80 complexes.</text>
</comment>
<dbReference type="Gene3D" id="1.10.8.60">
    <property type="match status" value="1"/>
</dbReference>
<dbReference type="Pfam" id="PF17856">
    <property type="entry name" value="TIP49_C"/>
    <property type="match status" value="1"/>
</dbReference>
<keyword evidence="1" id="KW-0227">DNA damage</keyword>
<accession>Q6E6A5</accession>
<reference evidence="3" key="1">
    <citation type="journal article" date="2004" name="Curr. Biol.">
        <title>Genome compaction and stability in microsporidian intracellular parasites.</title>
        <authorList>
            <person name="Slamovits C.H."/>
            <person name="Fast N.M."/>
            <person name="Law J.S."/>
            <person name="Keeling P.J."/>
        </authorList>
    </citation>
    <scope>NUCLEOTIDE SEQUENCE</scope>
</reference>
<sequence length="90" mass="10385">LDRVIVVRTDKYSENELRHIIKVRCEEESIGMDNDTLRVLVDIATRGGLKYALNLLTLSNVRASKRGVRMSVADIQRTYELFMDPFRATQ</sequence>
<keyword evidence="1" id="KW-0234">DNA repair</keyword>
<name>Q6E6A5_ANTLO</name>
<dbReference type="EC" id="3.6.4.12" evidence="1"/>
<comment type="similarity">
    <text evidence="1">Belongs to the RuvB family.</text>
</comment>
<dbReference type="GO" id="GO:0005634">
    <property type="term" value="C:nucleus"/>
    <property type="evidence" value="ECO:0007669"/>
    <property type="project" value="UniProtKB-SubCell"/>
</dbReference>
<dbReference type="InterPro" id="IPR027417">
    <property type="entry name" value="P-loop_NTPase"/>
</dbReference>
<feature type="non-terminal residue" evidence="3">
    <location>
        <position position="1"/>
    </location>
</feature>
<dbReference type="InterPro" id="IPR027238">
    <property type="entry name" value="RuvB-like"/>
</dbReference>
<keyword evidence="1" id="KW-0547">Nucleotide-binding</keyword>
<keyword evidence="1" id="KW-0805">Transcription regulation</keyword>
<dbReference type="SUPFAM" id="SSF52540">
    <property type="entry name" value="P-loop containing nucleoside triphosphate hydrolases"/>
    <property type="match status" value="1"/>
</dbReference>
<keyword evidence="1" id="KW-0804">Transcription</keyword>
<keyword evidence="1" id="KW-0156">Chromatin regulator</keyword>
<comment type="subcellular location">
    <subcellularLocation>
        <location evidence="1">Nucleus</location>
    </subcellularLocation>
</comment>
<dbReference type="GO" id="GO:0006325">
    <property type="term" value="P:chromatin organization"/>
    <property type="evidence" value="ECO:0007669"/>
    <property type="project" value="UniProtKB-KW"/>
</dbReference>
<dbReference type="PANTHER" id="PTHR11093">
    <property type="entry name" value="RUVB-RELATED REPTIN AND PONTIN"/>
    <property type="match status" value="1"/>
</dbReference>
<feature type="domain" description="RuvB-like AAA-lid" evidence="2">
    <location>
        <begin position="20"/>
        <end position="84"/>
    </location>
</feature>
<dbReference type="GO" id="GO:0006281">
    <property type="term" value="P:DNA repair"/>
    <property type="evidence" value="ECO:0007669"/>
    <property type="project" value="UniProtKB-KW"/>
</dbReference>
<keyword evidence="1" id="KW-0067">ATP-binding</keyword>
<dbReference type="InterPro" id="IPR041048">
    <property type="entry name" value="RuvB-like_C"/>
</dbReference>
<protein>
    <recommendedName>
        <fullName evidence="1">RuvB-like helicase</fullName>
        <ecNumber evidence="1">3.6.4.12</ecNumber>
    </recommendedName>
</protein>
<dbReference type="GO" id="GO:0005524">
    <property type="term" value="F:ATP binding"/>
    <property type="evidence" value="ECO:0007669"/>
    <property type="project" value="UniProtKB-KW"/>
</dbReference>
<keyword evidence="1" id="KW-0347">Helicase</keyword>
<evidence type="ECO:0000256" key="1">
    <source>
        <dbReference type="RuleBase" id="RU363048"/>
    </source>
</evidence>
<evidence type="ECO:0000259" key="2">
    <source>
        <dbReference type="Pfam" id="PF17856"/>
    </source>
</evidence>
<dbReference type="GO" id="GO:0003678">
    <property type="term" value="F:DNA helicase activity"/>
    <property type="evidence" value="ECO:0007669"/>
    <property type="project" value="UniProtKB-EC"/>
</dbReference>
<evidence type="ECO:0000313" key="3">
    <source>
        <dbReference type="EMBL" id="AAT12382.1"/>
    </source>
</evidence>
<organism evidence="3">
    <name type="scientific">Antonospora locustae</name>
    <name type="common">Microsporidian parasite</name>
    <name type="synonym">Nosema locustae</name>
    <dbReference type="NCBI Taxonomy" id="278021"/>
    <lineage>
        <taxon>Eukaryota</taxon>
        <taxon>Fungi</taxon>
        <taxon>Fungi incertae sedis</taxon>
        <taxon>Microsporidia</taxon>
        <taxon>Antonospora</taxon>
    </lineage>
</organism>
<dbReference type="AlphaFoldDB" id="Q6E6A5"/>
<keyword evidence="1" id="KW-0539">Nucleus</keyword>
<comment type="catalytic activity">
    <reaction evidence="1">
        <text>ATP + H2O = ADP + phosphate + H(+)</text>
        <dbReference type="Rhea" id="RHEA:13065"/>
        <dbReference type="ChEBI" id="CHEBI:15377"/>
        <dbReference type="ChEBI" id="CHEBI:15378"/>
        <dbReference type="ChEBI" id="CHEBI:30616"/>
        <dbReference type="ChEBI" id="CHEBI:43474"/>
        <dbReference type="ChEBI" id="CHEBI:456216"/>
        <dbReference type="EC" id="3.6.4.12"/>
    </reaction>
</comment>
<proteinExistence type="inferred from homology"/>
<keyword evidence="1" id="KW-0378">Hydrolase</keyword>
<dbReference type="GO" id="GO:0016887">
    <property type="term" value="F:ATP hydrolysis activity"/>
    <property type="evidence" value="ECO:0007669"/>
    <property type="project" value="RHEA"/>
</dbReference>
<dbReference type="EMBL" id="AY548913">
    <property type="protein sequence ID" value="AAT12382.1"/>
    <property type="molecule type" value="Genomic_DNA"/>
</dbReference>